<comment type="caution">
    <text evidence="2">Lacks conserved residue(s) required for the propagation of feature annotation.</text>
</comment>
<evidence type="ECO:0000313" key="4">
    <source>
        <dbReference type="Proteomes" id="UP000664417"/>
    </source>
</evidence>
<feature type="binding site" evidence="2">
    <location>
        <position position="42"/>
    </location>
    <ligand>
        <name>ATP</name>
        <dbReference type="ChEBI" id="CHEBI:30616"/>
    </ligand>
</feature>
<dbReference type="RefSeq" id="WP_207857833.1">
    <property type="nucleotide sequence ID" value="NZ_JAFREP010000005.1"/>
</dbReference>
<dbReference type="InterPro" id="IPR004472">
    <property type="entry name" value="DTB_synth_BioD"/>
</dbReference>
<keyword evidence="2" id="KW-0479">Metal-binding</keyword>
<dbReference type="Gene3D" id="3.40.50.300">
    <property type="entry name" value="P-loop containing nucleotide triphosphate hydrolases"/>
    <property type="match status" value="1"/>
</dbReference>
<keyword evidence="4" id="KW-1185">Reference proteome</keyword>
<keyword evidence="2" id="KW-0460">Magnesium</keyword>
<feature type="binding site" evidence="2">
    <location>
        <position position="42"/>
    </location>
    <ligand>
        <name>Mg(2+)</name>
        <dbReference type="ChEBI" id="CHEBI:18420"/>
    </ligand>
</feature>
<dbReference type="EMBL" id="JAFREP010000005">
    <property type="protein sequence ID" value="MBO1318194.1"/>
    <property type="molecule type" value="Genomic_DNA"/>
</dbReference>
<keyword evidence="1 2" id="KW-0093">Biotin biosynthesis</keyword>
<reference evidence="3" key="1">
    <citation type="submission" date="2021-03" db="EMBL/GenBank/DDBJ databases">
        <authorList>
            <person name="Wang G."/>
        </authorList>
    </citation>
    <scope>NUCLEOTIDE SEQUENCE</scope>
    <source>
        <strain evidence="3">KCTC 12899</strain>
    </source>
</reference>
<organism evidence="3 4">
    <name type="scientific">Acanthopleuribacter pedis</name>
    <dbReference type="NCBI Taxonomy" id="442870"/>
    <lineage>
        <taxon>Bacteria</taxon>
        <taxon>Pseudomonadati</taxon>
        <taxon>Acidobacteriota</taxon>
        <taxon>Holophagae</taxon>
        <taxon>Acanthopleuribacterales</taxon>
        <taxon>Acanthopleuribacteraceae</taxon>
        <taxon>Acanthopleuribacter</taxon>
    </lineage>
</organism>
<accession>A0A8J7U2X4</accession>
<comment type="cofactor">
    <cofactor evidence="2">
        <name>Mg(2+)</name>
        <dbReference type="ChEBI" id="CHEBI:18420"/>
    </cofactor>
</comment>
<dbReference type="PIRSF" id="PIRSF006755">
    <property type="entry name" value="DTB_synth"/>
    <property type="match status" value="1"/>
</dbReference>
<dbReference type="SUPFAM" id="SSF52540">
    <property type="entry name" value="P-loop containing nucleoside triphosphate hydrolases"/>
    <property type="match status" value="1"/>
</dbReference>
<dbReference type="NCBIfam" id="TIGR00347">
    <property type="entry name" value="bioD"/>
    <property type="match status" value="1"/>
</dbReference>
<feature type="binding site" evidence="2">
    <location>
        <begin position="11"/>
        <end position="16"/>
    </location>
    <ligand>
        <name>ATP</name>
        <dbReference type="ChEBI" id="CHEBI:30616"/>
    </ligand>
</feature>
<gene>
    <name evidence="2 3" type="primary">bioD</name>
    <name evidence="3" type="ORF">J3U88_06995</name>
</gene>
<dbReference type="Proteomes" id="UP000664417">
    <property type="component" value="Unassembled WGS sequence"/>
</dbReference>
<keyword evidence="2" id="KW-0963">Cytoplasm</keyword>
<comment type="subunit">
    <text evidence="2">Homodimer.</text>
</comment>
<comment type="caution">
    <text evidence="3">The sequence shown here is derived from an EMBL/GenBank/DDBJ whole genome shotgun (WGS) entry which is preliminary data.</text>
</comment>
<dbReference type="PANTHER" id="PTHR43210:SF5">
    <property type="entry name" value="DETHIOBIOTIN SYNTHETASE"/>
    <property type="match status" value="1"/>
</dbReference>
<sequence>MKVFVTGTDTDVGKTLVSCVLTAFLEATYWKPVQAGIDPTTDRQSLADWCPPERLLPERFCLKAPMSPNQAARREDRVLRLSDFQLPDVKGPLIVEGAGGLMVPLNQEHMIVDLIGHLGLPALLVARSGLGTLNHTLLSLAELRRRDIPCVGLVLVGPEHPDNVADLRHFGQVPVLGRIPLRVPFWGPADLPELKSLLDLSPVTDLG</sequence>
<protein>
    <recommendedName>
        <fullName evidence="2">ATP-dependent dethiobiotin synthetase BioD</fullName>
        <ecNumber evidence="2">6.3.3.3</ecNumber>
    </recommendedName>
    <alternativeName>
        <fullName evidence="2">DTB synthetase</fullName>
        <shortName evidence="2">DTBS</shortName>
    </alternativeName>
    <alternativeName>
        <fullName evidence="2">Dethiobiotin synthase</fullName>
    </alternativeName>
</protein>
<dbReference type="GO" id="GO:0000287">
    <property type="term" value="F:magnesium ion binding"/>
    <property type="evidence" value="ECO:0007669"/>
    <property type="project" value="UniProtKB-UniRule"/>
</dbReference>
<dbReference type="EC" id="6.3.3.3" evidence="2"/>
<keyword evidence="2" id="KW-0067">ATP-binding</keyword>
<dbReference type="PANTHER" id="PTHR43210">
    <property type="entry name" value="DETHIOBIOTIN SYNTHETASE"/>
    <property type="match status" value="1"/>
</dbReference>
<name>A0A8J7U2X4_9BACT</name>
<dbReference type="InterPro" id="IPR027417">
    <property type="entry name" value="P-loop_NTPase"/>
</dbReference>
<dbReference type="UniPathway" id="UPA00078">
    <property type="reaction ID" value="UER00161"/>
</dbReference>
<evidence type="ECO:0000256" key="2">
    <source>
        <dbReference type="HAMAP-Rule" id="MF_00336"/>
    </source>
</evidence>
<keyword evidence="2" id="KW-0547">Nucleotide-binding</keyword>
<evidence type="ECO:0000313" key="3">
    <source>
        <dbReference type="EMBL" id="MBO1318194.1"/>
    </source>
</evidence>
<dbReference type="GO" id="GO:0004141">
    <property type="term" value="F:dethiobiotin synthase activity"/>
    <property type="evidence" value="ECO:0007669"/>
    <property type="project" value="UniProtKB-UniRule"/>
</dbReference>
<dbReference type="GO" id="GO:0009102">
    <property type="term" value="P:biotin biosynthetic process"/>
    <property type="evidence" value="ECO:0007669"/>
    <property type="project" value="UniProtKB-UniRule"/>
</dbReference>
<feature type="binding site" evidence="2">
    <location>
        <begin position="96"/>
        <end position="99"/>
    </location>
    <ligand>
        <name>ATP</name>
        <dbReference type="ChEBI" id="CHEBI:30616"/>
    </ligand>
</feature>
<comment type="pathway">
    <text evidence="2">Cofactor biosynthesis; biotin biosynthesis; biotin from 7,8-diaminononanoate: step 1/2.</text>
</comment>
<comment type="catalytic activity">
    <reaction evidence="2">
        <text>(7R,8S)-7,8-diammoniononanoate + CO2 + ATP = (4R,5S)-dethiobiotin + ADP + phosphate + 3 H(+)</text>
        <dbReference type="Rhea" id="RHEA:15805"/>
        <dbReference type="ChEBI" id="CHEBI:15378"/>
        <dbReference type="ChEBI" id="CHEBI:16526"/>
        <dbReference type="ChEBI" id="CHEBI:30616"/>
        <dbReference type="ChEBI" id="CHEBI:43474"/>
        <dbReference type="ChEBI" id="CHEBI:149469"/>
        <dbReference type="ChEBI" id="CHEBI:149473"/>
        <dbReference type="ChEBI" id="CHEBI:456216"/>
        <dbReference type="EC" id="6.3.3.3"/>
    </reaction>
</comment>
<keyword evidence="2 3" id="KW-0436">Ligase</keyword>
<dbReference type="AlphaFoldDB" id="A0A8J7U2X4"/>
<dbReference type="Pfam" id="PF13500">
    <property type="entry name" value="AAA_26"/>
    <property type="match status" value="1"/>
</dbReference>
<comment type="subcellular location">
    <subcellularLocation>
        <location evidence="2">Cytoplasm</location>
    </subcellularLocation>
</comment>
<feature type="active site" evidence="2">
    <location>
        <position position="31"/>
    </location>
</feature>
<dbReference type="HAMAP" id="MF_00336">
    <property type="entry name" value="BioD"/>
    <property type="match status" value="1"/>
</dbReference>
<comment type="function">
    <text evidence="2">Catalyzes a mechanistically unusual reaction, the ATP-dependent insertion of CO2 between the N7 and N8 nitrogen atoms of 7,8-diaminopelargonic acid (DAPA, also called 7,8-diammoniononanoate) to form a ureido ring.</text>
</comment>
<dbReference type="GO" id="GO:0005524">
    <property type="term" value="F:ATP binding"/>
    <property type="evidence" value="ECO:0007669"/>
    <property type="project" value="UniProtKB-UniRule"/>
</dbReference>
<dbReference type="GO" id="GO:0005737">
    <property type="term" value="C:cytoplasm"/>
    <property type="evidence" value="ECO:0007669"/>
    <property type="project" value="UniProtKB-SubCell"/>
</dbReference>
<dbReference type="CDD" id="cd03109">
    <property type="entry name" value="DTBS"/>
    <property type="match status" value="1"/>
</dbReference>
<feature type="binding site" evidence="2">
    <location>
        <position position="96"/>
    </location>
    <ligand>
        <name>Mg(2+)</name>
        <dbReference type="ChEBI" id="CHEBI:18420"/>
    </ligand>
</feature>
<proteinExistence type="inferred from homology"/>
<comment type="similarity">
    <text evidence="2">Belongs to the dethiobiotin synthetase family.</text>
</comment>
<evidence type="ECO:0000256" key="1">
    <source>
        <dbReference type="ARBA" id="ARBA00022756"/>
    </source>
</evidence>
<feature type="binding site" evidence="2">
    <location>
        <position position="15"/>
    </location>
    <ligand>
        <name>Mg(2+)</name>
        <dbReference type="ChEBI" id="CHEBI:18420"/>
    </ligand>
</feature>